<organism evidence="2 3">
    <name type="scientific">Mycena chlorophos</name>
    <name type="common">Agaric fungus</name>
    <name type="synonym">Agaricus chlorophos</name>
    <dbReference type="NCBI Taxonomy" id="658473"/>
    <lineage>
        <taxon>Eukaryota</taxon>
        <taxon>Fungi</taxon>
        <taxon>Dikarya</taxon>
        <taxon>Basidiomycota</taxon>
        <taxon>Agaricomycotina</taxon>
        <taxon>Agaricomycetes</taxon>
        <taxon>Agaricomycetidae</taxon>
        <taxon>Agaricales</taxon>
        <taxon>Marasmiineae</taxon>
        <taxon>Mycenaceae</taxon>
        <taxon>Mycena</taxon>
    </lineage>
</organism>
<feature type="compositionally biased region" description="Polar residues" evidence="1">
    <location>
        <begin position="97"/>
        <end position="114"/>
    </location>
</feature>
<feature type="region of interest" description="Disordered" evidence="1">
    <location>
        <begin position="1"/>
        <end position="132"/>
    </location>
</feature>
<protein>
    <submittedName>
        <fullName evidence="2">Uncharacterized protein</fullName>
    </submittedName>
</protein>
<evidence type="ECO:0000313" key="2">
    <source>
        <dbReference type="EMBL" id="GAT45936.1"/>
    </source>
</evidence>
<accession>A0ABQ0L4A1</accession>
<evidence type="ECO:0000313" key="3">
    <source>
        <dbReference type="Proteomes" id="UP000815677"/>
    </source>
</evidence>
<sequence>MTLTTNTSYLSPNQTHTPQLGSKNTAPKSTSPSQARSPSHTYPTPAASKMKVHYLTLQSSGCPSTPGSPTAQARASVPTASVPAADASAKVGATPCRGNSTHTPRARRSSTAGTSGLRELTVSRRVSAVRQP</sequence>
<gene>
    <name evidence="2" type="ORF">MCHLO_03485</name>
</gene>
<reference evidence="2" key="1">
    <citation type="submission" date="2014-09" db="EMBL/GenBank/DDBJ databases">
        <title>Genome sequence of the luminous mushroom Mycena chlorophos for searching fungal bioluminescence genes.</title>
        <authorList>
            <person name="Tanaka Y."/>
            <person name="Kasuga D."/>
            <person name="Oba Y."/>
            <person name="Hase S."/>
            <person name="Sato K."/>
            <person name="Oba Y."/>
            <person name="Sakakibara Y."/>
        </authorList>
    </citation>
    <scope>NUCLEOTIDE SEQUENCE</scope>
</reference>
<feature type="compositionally biased region" description="Polar residues" evidence="1">
    <location>
        <begin position="1"/>
        <end position="42"/>
    </location>
</feature>
<dbReference type="EMBL" id="DF841981">
    <property type="protein sequence ID" value="GAT45936.1"/>
    <property type="molecule type" value="Genomic_DNA"/>
</dbReference>
<name>A0ABQ0L4A1_MYCCL</name>
<dbReference type="Proteomes" id="UP000815677">
    <property type="component" value="Unassembled WGS sequence"/>
</dbReference>
<evidence type="ECO:0000256" key="1">
    <source>
        <dbReference type="SAM" id="MobiDB-lite"/>
    </source>
</evidence>
<proteinExistence type="predicted"/>
<keyword evidence="3" id="KW-1185">Reference proteome</keyword>
<feature type="compositionally biased region" description="Low complexity" evidence="1">
    <location>
        <begin position="59"/>
        <end position="70"/>
    </location>
</feature>